<protein>
    <submittedName>
        <fullName evidence="1">Uncharacterized protein</fullName>
    </submittedName>
</protein>
<evidence type="ECO:0000313" key="1">
    <source>
        <dbReference type="EMBL" id="GAH58473.1"/>
    </source>
</evidence>
<accession>X1ILR0</accession>
<name>X1ILR0_9ZZZZ</name>
<gene>
    <name evidence="1" type="ORF">S03H2_38733</name>
</gene>
<organism evidence="1">
    <name type="scientific">marine sediment metagenome</name>
    <dbReference type="NCBI Taxonomy" id="412755"/>
    <lineage>
        <taxon>unclassified sequences</taxon>
        <taxon>metagenomes</taxon>
        <taxon>ecological metagenomes</taxon>
    </lineage>
</organism>
<dbReference type="EMBL" id="BARU01023895">
    <property type="protein sequence ID" value="GAH58473.1"/>
    <property type="molecule type" value="Genomic_DNA"/>
</dbReference>
<proteinExistence type="predicted"/>
<comment type="caution">
    <text evidence="1">The sequence shown here is derived from an EMBL/GenBank/DDBJ whole genome shotgun (WGS) entry which is preliminary data.</text>
</comment>
<feature type="non-terminal residue" evidence="1">
    <location>
        <position position="189"/>
    </location>
</feature>
<dbReference type="AlphaFoldDB" id="X1ILR0"/>
<reference evidence="1" key="1">
    <citation type="journal article" date="2014" name="Front. Microbiol.">
        <title>High frequency of phylogenetically diverse reductive dehalogenase-homologous genes in deep subseafloor sedimentary metagenomes.</title>
        <authorList>
            <person name="Kawai M."/>
            <person name="Futagami T."/>
            <person name="Toyoda A."/>
            <person name="Takaki Y."/>
            <person name="Nishi S."/>
            <person name="Hori S."/>
            <person name="Arai W."/>
            <person name="Tsubouchi T."/>
            <person name="Morono Y."/>
            <person name="Uchiyama I."/>
            <person name="Ito T."/>
            <person name="Fujiyama A."/>
            <person name="Inagaki F."/>
            <person name="Takami H."/>
        </authorList>
    </citation>
    <scope>NUCLEOTIDE SEQUENCE</scope>
    <source>
        <strain evidence="1">Expedition CK06-06</strain>
    </source>
</reference>
<sequence>MRAELRDGLEFLYADSQVGKKPCRAMTLDVARGGTASVHVLLNDVKEGARLGVGVNQGGRAVKDARWFQLIDVPVERNTGPVGFVEKEGERNRFVARRAPFRVYDAMAPVTGAVKASSPTMAFRLQLPIPVGVRVGTREYALEVRSGRALQTFSLTVNIHKPIIPPVGRDSFPYTNWFSLGLMAERHGL</sequence>